<evidence type="ECO:0008006" key="3">
    <source>
        <dbReference type="Google" id="ProtNLM"/>
    </source>
</evidence>
<sequence>MSPEDYCARFALYAPHVKVLTLRSDSNPWTPLAYFAKHLEHQPESTFYHIKLPALEEVKTHYSSYSMSTADMGLYRQSSLIWMMLMIPPTLKSLSFTAGTHQDIPLLSSLFTRCPQLTQFKFSPDQRPNWDTWGSISALPVAQELTNLEVCCAEVSTDGYLWLSKLPKLQCLKLNFGQHYGQLPQPSKPPKHHSVTFPHAFSSLRNLHVSVGEELHHIIPVWQAIAAHVARVTIETWNRICTLDMFDQLFSSLVENYPKVSFFHLHEYVPTSVGAIGAEAPRLPVSHLFILQRLPLRVLRIDHPLDLDGGCSAMESVGTLFPELEELWLENTPITIDDLLKATLYLSRVRRLRVCLHILKPTSEPLGTILGETSQHFDGSCAPDSNLALELHTGAGLGGASDAYSEADWDFAAR</sequence>
<gene>
    <name evidence="1" type="ORF">RDB_LOCUS40077</name>
</gene>
<proteinExistence type="predicted"/>
<name>A0A8H3AZC5_9AGAM</name>
<evidence type="ECO:0000313" key="2">
    <source>
        <dbReference type="Proteomes" id="UP000663853"/>
    </source>
</evidence>
<dbReference type="AlphaFoldDB" id="A0A8H3AZC5"/>
<comment type="caution">
    <text evidence="1">The sequence shown here is derived from an EMBL/GenBank/DDBJ whole genome shotgun (WGS) entry which is preliminary data.</text>
</comment>
<evidence type="ECO:0000313" key="1">
    <source>
        <dbReference type="EMBL" id="CAE6444017.1"/>
    </source>
</evidence>
<reference evidence="1" key="1">
    <citation type="submission" date="2021-01" db="EMBL/GenBank/DDBJ databases">
        <authorList>
            <person name="Kaushik A."/>
        </authorList>
    </citation>
    <scope>NUCLEOTIDE SEQUENCE</scope>
    <source>
        <strain evidence="1">AG6-10EEA</strain>
    </source>
</reference>
<organism evidence="1 2">
    <name type="scientific">Rhizoctonia solani</name>
    <dbReference type="NCBI Taxonomy" id="456999"/>
    <lineage>
        <taxon>Eukaryota</taxon>
        <taxon>Fungi</taxon>
        <taxon>Dikarya</taxon>
        <taxon>Basidiomycota</taxon>
        <taxon>Agaricomycotina</taxon>
        <taxon>Agaricomycetes</taxon>
        <taxon>Cantharellales</taxon>
        <taxon>Ceratobasidiaceae</taxon>
        <taxon>Rhizoctonia</taxon>
    </lineage>
</organism>
<dbReference type="SUPFAM" id="SSF52047">
    <property type="entry name" value="RNI-like"/>
    <property type="match status" value="1"/>
</dbReference>
<protein>
    <recommendedName>
        <fullName evidence="3">F-box domain-containing protein</fullName>
    </recommendedName>
</protein>
<accession>A0A8H3AZC5</accession>
<dbReference type="InterPro" id="IPR032675">
    <property type="entry name" value="LRR_dom_sf"/>
</dbReference>
<dbReference type="Proteomes" id="UP000663853">
    <property type="component" value="Unassembled WGS sequence"/>
</dbReference>
<dbReference type="Gene3D" id="3.80.10.10">
    <property type="entry name" value="Ribonuclease Inhibitor"/>
    <property type="match status" value="1"/>
</dbReference>
<dbReference type="EMBL" id="CAJMXA010000824">
    <property type="protein sequence ID" value="CAE6444017.1"/>
    <property type="molecule type" value="Genomic_DNA"/>
</dbReference>